<name>A0AAW6RGL5_9BURK</name>
<evidence type="ECO:0000313" key="3">
    <source>
        <dbReference type="Proteomes" id="UP001237156"/>
    </source>
</evidence>
<comment type="caution">
    <text evidence="2">The sequence shown here is derived from an EMBL/GenBank/DDBJ whole genome shotgun (WGS) entry which is preliminary data.</text>
</comment>
<dbReference type="RefSeq" id="WP_279524404.1">
    <property type="nucleotide sequence ID" value="NZ_JARVII010000012.1"/>
</dbReference>
<organism evidence="2 3">
    <name type="scientific">Ottowia cancrivicina</name>
    <dbReference type="NCBI Taxonomy" id="3040346"/>
    <lineage>
        <taxon>Bacteria</taxon>
        <taxon>Pseudomonadati</taxon>
        <taxon>Pseudomonadota</taxon>
        <taxon>Betaproteobacteria</taxon>
        <taxon>Burkholderiales</taxon>
        <taxon>Comamonadaceae</taxon>
        <taxon>Ottowia</taxon>
    </lineage>
</organism>
<proteinExistence type="predicted"/>
<evidence type="ECO:0008006" key="4">
    <source>
        <dbReference type="Google" id="ProtNLM"/>
    </source>
</evidence>
<feature type="chain" id="PRO_5043823745" description="DUF4352 domain-containing protein" evidence="1">
    <location>
        <begin position="20"/>
        <end position="173"/>
    </location>
</feature>
<dbReference type="EMBL" id="JARVII010000012">
    <property type="protein sequence ID" value="MDG9699508.1"/>
    <property type="molecule type" value="Genomic_DNA"/>
</dbReference>
<dbReference type="Proteomes" id="UP001237156">
    <property type="component" value="Unassembled WGS sequence"/>
</dbReference>
<gene>
    <name evidence="2" type="ORF">QB898_07260</name>
</gene>
<keyword evidence="1" id="KW-0732">Signal</keyword>
<evidence type="ECO:0000313" key="2">
    <source>
        <dbReference type="EMBL" id="MDG9699508.1"/>
    </source>
</evidence>
<feature type="signal peptide" evidence="1">
    <location>
        <begin position="1"/>
        <end position="19"/>
    </location>
</feature>
<reference evidence="2 3" key="1">
    <citation type="submission" date="2023-04" db="EMBL/GenBank/DDBJ databases">
        <title>Ottowia paracancer sp. nov., isolated from human stomach.</title>
        <authorList>
            <person name="Song Y."/>
        </authorList>
    </citation>
    <scope>NUCLEOTIDE SEQUENCE [LARGE SCALE GENOMIC DNA]</scope>
    <source>
        <strain evidence="2 3">10c7w1</strain>
    </source>
</reference>
<accession>A0AAW6RGL5</accession>
<protein>
    <recommendedName>
        <fullName evidence="4">DUF4352 domain-containing protein</fullName>
    </recommendedName>
</protein>
<sequence>MKKTLALALLLSLPMLVQAQDGEKNSGLIKSVSGAVSGAVQSGKDIIKGVKQGWDEGRQGGASLDDAVIIHDRKFKDYVEIRIFSVNLDAGVYTVNIGIKNKTDRIVRLTNLMEQKNLQLLDQDKYVAYSGSVDNDITVPKSAAIKYTFYFPSSALVSAAKTLRLYEEDIPLN</sequence>
<keyword evidence="3" id="KW-1185">Reference proteome</keyword>
<dbReference type="AlphaFoldDB" id="A0AAW6RGL5"/>
<evidence type="ECO:0000256" key="1">
    <source>
        <dbReference type="SAM" id="SignalP"/>
    </source>
</evidence>